<feature type="transmembrane region" description="Helical" evidence="1">
    <location>
        <begin position="295"/>
        <end position="312"/>
    </location>
</feature>
<dbReference type="PROSITE" id="PS50112">
    <property type="entry name" value="PAS"/>
    <property type="match status" value="1"/>
</dbReference>
<comment type="caution">
    <text evidence="5">The sequence shown here is derived from an EMBL/GenBank/DDBJ whole genome shotgun (WGS) entry which is preliminary data.</text>
</comment>
<sequence>MKRYRPHILVVIALAVVLSTGWHSALRNALTDLRFAWDSRSPTGNVVVVAIDAPSIDQIGVWPWPRRLHADLLRRLEAAGAQDVAFDIDFSTPSDAASDEAFLTALREVGGSTILPSFRQPTPKGGAAHINRPLKPFGNQSWPALVNVAIESDGLVRRYPVGERLGDDQMPSMAVVLAGQDANWRPPFLIDFSIRATSIPVISYVDVLRGDAAALDRLRDKKVIVGATALELGDRFSVPNGRIVAGPLLQALATESVLQNRMLRWTSDVGMIAGLGLICLLMMSSWRRVAPGVRVAILIAAGAAIELTAVFVQQRWPFVIDTSLFHIAIVAYLTAIALDEIDFRSLLGRIAESRFHRIAMSLGDGLVCTDEDHRITVWNPGASAIFGYMPTEVIGRPFDMLCAIPADAGTRTFAIRDAARQALLVPGGAVVVEFEGRRKNGETFAVEASFSGWQGTDGFQYGAILRDISVRKREAERVRYLAEYDALTGLANRNTLHARLADLIAASERGSSEVALLVLGLDGFQQINDMLGHAAGDLVLRAVAERLRTEADGKAVIARLSGDEFAIALDCTGLDEPIPAFAERIARAFEAPLATGTRQHRVRISMGVAVYPDGGQNADDLLGNGHLALTKAKLTRRGSHVIFESAIRQELENRLTLESELALAADRGEFELFYQPQVRLLDGSLVGAEALIRWRHPVRGYVSPGEFMPVVNTSALSDRIAGWVMETAARQARAWELSGNAVRVAINLSPSQLHSGDLAHSVSDLLKSTGLTPSLLEIEVTEDILLHDEVRVLDMFKRIQQLGVRILFDDFGTGYASLSYLKKFPLDGLKIDRSFVLDLLTDSDDAAIVGSTIGLSKQLGLTVVAEGIENRATADFLVSMGCAEGQGYFFGRPMPADAFERQFWAIELETVSAA</sequence>
<reference evidence="5 6" key="1">
    <citation type="journal article" date="2020" name="Arch. Microbiol.">
        <title>Bradyrhizobium campsiandrae sp. nov., a nitrogen-fixing bacterial strain isolated from a native leguminous tree from the Amazon adapted to flooded conditions.</title>
        <authorList>
            <person name="Cabral Michel D."/>
            <person name="Martins da Costa E."/>
            <person name="Azarias Guimaraes A."/>
            <person name="Soares de Carvalho T."/>
            <person name="Santos de Castro Caputo P."/>
            <person name="Willems A."/>
            <person name="de Souza Moreira F.M."/>
        </authorList>
    </citation>
    <scope>NUCLEOTIDE SEQUENCE [LARGE SCALE GENOMIC DNA]</scope>
    <source>
        <strain evidence="6">INPA 384B</strain>
    </source>
</reference>
<dbReference type="InterPro" id="IPR029787">
    <property type="entry name" value="Nucleotide_cyclase"/>
</dbReference>
<dbReference type="EMBL" id="JAATTO010000024">
    <property type="protein sequence ID" value="MBC9980084.1"/>
    <property type="molecule type" value="Genomic_DNA"/>
</dbReference>
<dbReference type="InterPro" id="IPR052155">
    <property type="entry name" value="Biofilm_reg_signaling"/>
</dbReference>
<protein>
    <submittedName>
        <fullName evidence="5">EAL domain-containing protein</fullName>
    </submittedName>
</protein>
<dbReference type="PROSITE" id="PS50887">
    <property type="entry name" value="GGDEF"/>
    <property type="match status" value="1"/>
</dbReference>
<keyword evidence="6" id="KW-1185">Reference proteome</keyword>
<gene>
    <name evidence="5" type="ORF">HA482_17920</name>
</gene>
<feature type="domain" description="EAL" evidence="3">
    <location>
        <begin position="654"/>
        <end position="907"/>
    </location>
</feature>
<accession>A0ABR7U9E5</accession>
<dbReference type="CDD" id="cd01948">
    <property type="entry name" value="EAL"/>
    <property type="match status" value="1"/>
</dbReference>
<evidence type="ECO:0000259" key="4">
    <source>
        <dbReference type="PROSITE" id="PS50887"/>
    </source>
</evidence>
<dbReference type="CDD" id="cd01949">
    <property type="entry name" value="GGDEF"/>
    <property type="match status" value="1"/>
</dbReference>
<dbReference type="InterPro" id="IPR035919">
    <property type="entry name" value="EAL_sf"/>
</dbReference>
<keyword evidence="1" id="KW-1133">Transmembrane helix</keyword>
<dbReference type="Pfam" id="PF05226">
    <property type="entry name" value="CHASE2"/>
    <property type="match status" value="1"/>
</dbReference>
<dbReference type="PROSITE" id="PS50883">
    <property type="entry name" value="EAL"/>
    <property type="match status" value="1"/>
</dbReference>
<dbReference type="PANTHER" id="PTHR44757:SF2">
    <property type="entry name" value="BIOFILM ARCHITECTURE MAINTENANCE PROTEIN MBAA"/>
    <property type="match status" value="1"/>
</dbReference>
<dbReference type="SMART" id="SM01080">
    <property type="entry name" value="CHASE2"/>
    <property type="match status" value="1"/>
</dbReference>
<evidence type="ECO:0000259" key="2">
    <source>
        <dbReference type="PROSITE" id="PS50112"/>
    </source>
</evidence>
<dbReference type="Pfam" id="PF13426">
    <property type="entry name" value="PAS_9"/>
    <property type="match status" value="1"/>
</dbReference>
<dbReference type="Gene3D" id="3.20.20.450">
    <property type="entry name" value="EAL domain"/>
    <property type="match status" value="1"/>
</dbReference>
<evidence type="ECO:0000313" key="6">
    <source>
        <dbReference type="Proteomes" id="UP000639516"/>
    </source>
</evidence>
<proteinExistence type="predicted"/>
<dbReference type="RefSeq" id="WP_188096621.1">
    <property type="nucleotide sequence ID" value="NZ_JAANIH010000003.1"/>
</dbReference>
<evidence type="ECO:0000256" key="1">
    <source>
        <dbReference type="SAM" id="Phobius"/>
    </source>
</evidence>
<name>A0ABR7U9E5_9BRAD</name>
<dbReference type="Gene3D" id="3.30.450.20">
    <property type="entry name" value="PAS domain"/>
    <property type="match status" value="1"/>
</dbReference>
<dbReference type="Pfam" id="PF00563">
    <property type="entry name" value="EAL"/>
    <property type="match status" value="1"/>
</dbReference>
<feature type="transmembrane region" description="Helical" evidence="1">
    <location>
        <begin position="318"/>
        <end position="338"/>
    </location>
</feature>
<evidence type="ECO:0000259" key="3">
    <source>
        <dbReference type="PROSITE" id="PS50883"/>
    </source>
</evidence>
<dbReference type="InterPro" id="IPR000014">
    <property type="entry name" value="PAS"/>
</dbReference>
<feature type="domain" description="GGDEF" evidence="4">
    <location>
        <begin position="512"/>
        <end position="645"/>
    </location>
</feature>
<dbReference type="SUPFAM" id="SSF55785">
    <property type="entry name" value="PYP-like sensor domain (PAS domain)"/>
    <property type="match status" value="1"/>
</dbReference>
<dbReference type="SMART" id="SM00267">
    <property type="entry name" value="GGDEF"/>
    <property type="match status" value="1"/>
</dbReference>
<dbReference type="SUPFAM" id="SSF141868">
    <property type="entry name" value="EAL domain-like"/>
    <property type="match status" value="1"/>
</dbReference>
<dbReference type="NCBIfam" id="TIGR00229">
    <property type="entry name" value="sensory_box"/>
    <property type="match status" value="1"/>
</dbReference>
<evidence type="ECO:0000313" key="5">
    <source>
        <dbReference type="EMBL" id="MBC9980084.1"/>
    </source>
</evidence>
<dbReference type="Gene3D" id="3.30.70.270">
    <property type="match status" value="1"/>
</dbReference>
<dbReference type="SMART" id="SM00091">
    <property type="entry name" value="PAS"/>
    <property type="match status" value="1"/>
</dbReference>
<dbReference type="InterPro" id="IPR043128">
    <property type="entry name" value="Rev_trsase/Diguanyl_cyclase"/>
</dbReference>
<dbReference type="Proteomes" id="UP000639516">
    <property type="component" value="Unassembled WGS sequence"/>
</dbReference>
<dbReference type="InterPro" id="IPR007890">
    <property type="entry name" value="CHASE2"/>
</dbReference>
<dbReference type="CDD" id="cd00130">
    <property type="entry name" value="PAS"/>
    <property type="match status" value="1"/>
</dbReference>
<dbReference type="SUPFAM" id="SSF55073">
    <property type="entry name" value="Nucleotide cyclase"/>
    <property type="match status" value="1"/>
</dbReference>
<dbReference type="Pfam" id="PF00990">
    <property type="entry name" value="GGDEF"/>
    <property type="match status" value="1"/>
</dbReference>
<dbReference type="InterPro" id="IPR035965">
    <property type="entry name" value="PAS-like_dom_sf"/>
</dbReference>
<dbReference type="InterPro" id="IPR001633">
    <property type="entry name" value="EAL_dom"/>
</dbReference>
<keyword evidence="1" id="KW-0472">Membrane</keyword>
<dbReference type="SMART" id="SM00052">
    <property type="entry name" value="EAL"/>
    <property type="match status" value="1"/>
</dbReference>
<keyword evidence="1" id="KW-0812">Transmembrane</keyword>
<dbReference type="NCBIfam" id="TIGR00254">
    <property type="entry name" value="GGDEF"/>
    <property type="match status" value="1"/>
</dbReference>
<dbReference type="PANTHER" id="PTHR44757">
    <property type="entry name" value="DIGUANYLATE CYCLASE DGCP"/>
    <property type="match status" value="1"/>
</dbReference>
<dbReference type="InterPro" id="IPR000160">
    <property type="entry name" value="GGDEF_dom"/>
</dbReference>
<organism evidence="5 6">
    <name type="scientific">Bradyrhizobium campsiandrae</name>
    <dbReference type="NCBI Taxonomy" id="1729892"/>
    <lineage>
        <taxon>Bacteria</taxon>
        <taxon>Pseudomonadati</taxon>
        <taxon>Pseudomonadota</taxon>
        <taxon>Alphaproteobacteria</taxon>
        <taxon>Hyphomicrobiales</taxon>
        <taxon>Nitrobacteraceae</taxon>
        <taxon>Bradyrhizobium</taxon>
    </lineage>
</organism>
<feature type="domain" description="PAS" evidence="2">
    <location>
        <begin position="351"/>
        <end position="396"/>
    </location>
</feature>